<keyword evidence="3" id="KW-1185">Reference proteome</keyword>
<reference evidence="2 3" key="1">
    <citation type="journal article" date="2014" name="FEMS Microbiol. Ecol.">
        <title>Sphaerotilus natans encrusted with nanoball-shaped Fe(III) oxide minerals formed by nitrate-reducing mixotrophic Fe(II) oxidation.</title>
        <authorList>
            <person name="Park S."/>
            <person name="Kim D.H."/>
            <person name="Lee J.H."/>
            <person name="Hur H.G."/>
        </authorList>
    </citation>
    <scope>NUCLEOTIDE SEQUENCE [LARGE SCALE GENOMIC DNA]</scope>
    <source>
        <strain evidence="2 3">DSM 6575</strain>
    </source>
</reference>
<dbReference type="EMBL" id="AZRA01000032">
    <property type="protein sequence ID" value="KDB52983.1"/>
    <property type="molecule type" value="Genomic_DNA"/>
</dbReference>
<feature type="region of interest" description="Disordered" evidence="1">
    <location>
        <begin position="1"/>
        <end position="39"/>
    </location>
</feature>
<accession>A0A059KPE8</accession>
<protein>
    <submittedName>
        <fullName evidence="2">Uncharacterized protein</fullName>
    </submittedName>
</protein>
<comment type="caution">
    <text evidence="2">The sequence shown here is derived from an EMBL/GenBank/DDBJ whole genome shotgun (WGS) entry which is preliminary data.</text>
</comment>
<name>A0A059KPE8_9BURK</name>
<proteinExistence type="predicted"/>
<dbReference type="eggNOG" id="ENOG5033HCY">
    <property type="taxonomic scope" value="Bacteria"/>
</dbReference>
<dbReference type="Proteomes" id="UP000026714">
    <property type="component" value="Unassembled WGS sequence"/>
</dbReference>
<feature type="compositionally biased region" description="Polar residues" evidence="1">
    <location>
        <begin position="1"/>
        <end position="22"/>
    </location>
</feature>
<organism evidence="2 3">
    <name type="scientific">Sphaerotilus natans subsp. natans DSM 6575</name>
    <dbReference type="NCBI Taxonomy" id="1286631"/>
    <lineage>
        <taxon>Bacteria</taxon>
        <taxon>Pseudomonadati</taxon>
        <taxon>Pseudomonadota</taxon>
        <taxon>Betaproteobacteria</taxon>
        <taxon>Burkholderiales</taxon>
        <taxon>Sphaerotilaceae</taxon>
        <taxon>Sphaerotilus</taxon>
    </lineage>
</organism>
<dbReference type="AlphaFoldDB" id="A0A059KPE8"/>
<dbReference type="STRING" id="34103.SAMN05421778_102312"/>
<evidence type="ECO:0000313" key="2">
    <source>
        <dbReference type="EMBL" id="KDB52983.1"/>
    </source>
</evidence>
<gene>
    <name evidence="2" type="ORF">X805_13450</name>
</gene>
<evidence type="ECO:0000313" key="3">
    <source>
        <dbReference type="Proteomes" id="UP000026714"/>
    </source>
</evidence>
<evidence type="ECO:0000256" key="1">
    <source>
        <dbReference type="SAM" id="MobiDB-lite"/>
    </source>
</evidence>
<sequence>MFAFQSPSTMKPQTTETSTSSVLPRRSARAARPSPYLTPTETNALLHASLDSRLRRLDQADMMSTDEAAALLGTSRVTINAWIGKGRCIGLTQTKRGFKVPRWQFEPTVWAHVAPIGQALGLSEGWALLNFFETPHGGLEGLTPRQALEQGQAERVLAVARTEGA</sequence>